<evidence type="ECO:0000256" key="2">
    <source>
        <dbReference type="ARBA" id="ARBA00023315"/>
    </source>
</evidence>
<evidence type="ECO:0000259" key="3">
    <source>
        <dbReference type="SMART" id="SM00563"/>
    </source>
</evidence>
<dbReference type="InterPro" id="IPR002123">
    <property type="entry name" value="Plipid/glycerol_acylTrfase"/>
</dbReference>
<dbReference type="EMBL" id="JAFLCK010000007">
    <property type="protein sequence ID" value="MBN8660066.1"/>
    <property type="molecule type" value="Genomic_DNA"/>
</dbReference>
<accession>A0A8J7TLL4</accession>
<evidence type="ECO:0000313" key="5">
    <source>
        <dbReference type="Proteomes" id="UP000664277"/>
    </source>
</evidence>
<comment type="caution">
    <text evidence="4">The sequence shown here is derived from an EMBL/GenBank/DDBJ whole genome shotgun (WGS) entry which is preliminary data.</text>
</comment>
<dbReference type="GO" id="GO:0006654">
    <property type="term" value="P:phosphatidic acid biosynthetic process"/>
    <property type="evidence" value="ECO:0007669"/>
    <property type="project" value="TreeGrafter"/>
</dbReference>
<name>A0A8J7TLL4_9BACT</name>
<feature type="domain" description="Phospholipid/glycerol acyltransferase" evidence="3">
    <location>
        <begin position="45"/>
        <end position="158"/>
    </location>
</feature>
<sequence>MLRQVVDGKDPFSFAILAGLTRIVLDNYLNIQIKGIENLPKSGPFICVANHSSRFDGPTIGRIINRPACFMVHPNELKGLQGFLLTKVGAFPSSPRYDFVSHVLSRFEKGEPFVIFPEGTVHYDGLTHPFKKGVAKVAFAALEAGLDLPIIPIAAGYDWQGKRKALYNIGKPIAVSAYKDAYARDGQEAIETLLKHLHNDVLDLRRQLGFELGIEKAESRIMLKAS</sequence>
<dbReference type="GO" id="GO:0003841">
    <property type="term" value="F:1-acylglycerol-3-phosphate O-acyltransferase activity"/>
    <property type="evidence" value="ECO:0007669"/>
    <property type="project" value="TreeGrafter"/>
</dbReference>
<dbReference type="PANTHER" id="PTHR10434">
    <property type="entry name" value="1-ACYL-SN-GLYCEROL-3-PHOSPHATE ACYLTRANSFERASE"/>
    <property type="match status" value="1"/>
</dbReference>
<organism evidence="4 5">
    <name type="scientific">Candidatus Obscuribacter phosphatis</name>
    <dbReference type="NCBI Taxonomy" id="1906157"/>
    <lineage>
        <taxon>Bacteria</taxon>
        <taxon>Bacillati</taxon>
        <taxon>Candidatus Melainabacteria</taxon>
        <taxon>Candidatus Obscuribacterales</taxon>
        <taxon>Candidatus Obscuribacteraceae</taxon>
        <taxon>Candidatus Obscuribacter</taxon>
    </lineage>
</organism>
<keyword evidence="1" id="KW-0808">Transferase</keyword>
<evidence type="ECO:0000313" key="4">
    <source>
        <dbReference type="EMBL" id="MBN8660066.1"/>
    </source>
</evidence>
<dbReference type="SUPFAM" id="SSF69593">
    <property type="entry name" value="Glycerol-3-phosphate (1)-acyltransferase"/>
    <property type="match status" value="1"/>
</dbReference>
<dbReference type="SMART" id="SM00563">
    <property type="entry name" value="PlsC"/>
    <property type="match status" value="1"/>
</dbReference>
<protein>
    <submittedName>
        <fullName evidence="4">1-acyl-sn-glycerol-3-phosphate acyltransferase</fullName>
    </submittedName>
</protein>
<dbReference type="CDD" id="cd07989">
    <property type="entry name" value="LPLAT_AGPAT-like"/>
    <property type="match status" value="1"/>
</dbReference>
<evidence type="ECO:0000256" key="1">
    <source>
        <dbReference type="ARBA" id="ARBA00022679"/>
    </source>
</evidence>
<dbReference type="Proteomes" id="UP000664277">
    <property type="component" value="Unassembled WGS sequence"/>
</dbReference>
<gene>
    <name evidence="4" type="ORF">J0M35_06855</name>
</gene>
<reference evidence="4" key="1">
    <citation type="submission" date="2021-02" db="EMBL/GenBank/DDBJ databases">
        <title>Genome-Resolved Metagenomics of a Microbial Community Performing Photosynthetic Biological Nutrient Removal.</title>
        <authorList>
            <person name="Mcdaniel E.A."/>
        </authorList>
    </citation>
    <scope>NUCLEOTIDE SEQUENCE</scope>
    <source>
        <strain evidence="4">UWPOB_OBS1</strain>
    </source>
</reference>
<proteinExistence type="predicted"/>
<dbReference type="Pfam" id="PF01553">
    <property type="entry name" value="Acyltransferase"/>
    <property type="match status" value="1"/>
</dbReference>
<dbReference type="AlphaFoldDB" id="A0A8J7TLL4"/>
<dbReference type="PANTHER" id="PTHR10434:SF40">
    <property type="entry name" value="1-ACYL-SN-GLYCEROL-3-PHOSPHATE ACYLTRANSFERASE"/>
    <property type="match status" value="1"/>
</dbReference>
<keyword evidence="2 4" id="KW-0012">Acyltransferase</keyword>